<sequence>MSERQQSRSRVNTGSSSAPQIEIQGPPPRRAMREKEPRDTGFPEPLDKDRNTTLPHPDADLSPNASLSSDDVSTPRTIKRDRLAFLKKNNKRTVSHGTLPPRSEPLHGRPAPAPSTVTAHAPGEKSQNHRLFHAGGSSASLQLSKDGQESVRSGSKKAEDETPPTSPDVSEHRRKSGLFNRWKRN</sequence>
<feature type="region of interest" description="Disordered" evidence="1">
    <location>
        <begin position="1"/>
        <end position="185"/>
    </location>
</feature>
<reference evidence="2" key="1">
    <citation type="journal article" date="2020" name="bioRxiv">
        <title>Whole genome comparisons of ergot fungi reveals the divergence and evolution of species within the genus Claviceps are the result of varying mechanisms driving genome evolution and host range expansion.</title>
        <authorList>
            <person name="Wyka S.A."/>
            <person name="Mondo S.J."/>
            <person name="Liu M."/>
            <person name="Dettman J."/>
            <person name="Nalam V."/>
            <person name="Broders K.D."/>
        </authorList>
    </citation>
    <scope>NUCLEOTIDE SEQUENCE</scope>
    <source>
        <strain evidence="2">CCC 489</strain>
    </source>
</reference>
<protein>
    <submittedName>
        <fullName evidence="2">Uncharacterized protein</fullName>
    </submittedName>
</protein>
<dbReference type="EMBL" id="SRPY01000283">
    <property type="protein sequence ID" value="KAG5926256.1"/>
    <property type="molecule type" value="Genomic_DNA"/>
</dbReference>
<feature type="compositionally biased region" description="Polar residues" evidence="1">
    <location>
        <begin position="137"/>
        <end position="153"/>
    </location>
</feature>
<evidence type="ECO:0000313" key="2">
    <source>
        <dbReference type="EMBL" id="KAG5926256.1"/>
    </source>
</evidence>
<feature type="compositionally biased region" description="Basic residues" evidence="1">
    <location>
        <begin position="172"/>
        <end position="185"/>
    </location>
</feature>
<feature type="compositionally biased region" description="Polar residues" evidence="1">
    <location>
        <begin position="8"/>
        <end position="19"/>
    </location>
</feature>
<feature type="compositionally biased region" description="Basic and acidic residues" evidence="1">
    <location>
        <begin position="31"/>
        <end position="51"/>
    </location>
</feature>
<dbReference type="Proteomes" id="UP000811619">
    <property type="component" value="Unassembled WGS sequence"/>
</dbReference>
<gene>
    <name evidence="2" type="ORF">E4U42_003496</name>
</gene>
<evidence type="ECO:0000313" key="3">
    <source>
        <dbReference type="Proteomes" id="UP000811619"/>
    </source>
</evidence>
<feature type="compositionally biased region" description="Polar residues" evidence="1">
    <location>
        <begin position="63"/>
        <end position="76"/>
    </location>
</feature>
<dbReference type="OrthoDB" id="5209158at2759"/>
<name>A0A8K0J961_9HYPO</name>
<accession>A0A8K0J961</accession>
<comment type="caution">
    <text evidence="2">The sequence shown here is derived from an EMBL/GenBank/DDBJ whole genome shotgun (WGS) entry which is preliminary data.</text>
</comment>
<proteinExistence type="predicted"/>
<dbReference type="AlphaFoldDB" id="A0A8K0J961"/>
<evidence type="ECO:0000256" key="1">
    <source>
        <dbReference type="SAM" id="MobiDB-lite"/>
    </source>
</evidence>
<keyword evidence="3" id="KW-1185">Reference proteome</keyword>
<organism evidence="2 3">
    <name type="scientific">Claviceps africana</name>
    <dbReference type="NCBI Taxonomy" id="83212"/>
    <lineage>
        <taxon>Eukaryota</taxon>
        <taxon>Fungi</taxon>
        <taxon>Dikarya</taxon>
        <taxon>Ascomycota</taxon>
        <taxon>Pezizomycotina</taxon>
        <taxon>Sordariomycetes</taxon>
        <taxon>Hypocreomycetidae</taxon>
        <taxon>Hypocreales</taxon>
        <taxon>Clavicipitaceae</taxon>
        <taxon>Claviceps</taxon>
    </lineage>
</organism>